<dbReference type="KEGG" id="sman:C12CBH8_15700"/>
<sequence length="98" mass="10801">MVRHIVFWKLADEVNGMTKEEAAQTIKEKLEALVGVVPGLTKAEVNFVMPGGKFDVVLVSELESKEALAVYQNHPDHVAVKDFVHQVTIDRAAADCEV</sequence>
<dbReference type="PANTHER" id="PTHR37832:SF1">
    <property type="entry name" value="STRESS-RESPONSE A_B BARREL DOMAIN-CONTAINING PROTEIN"/>
    <property type="match status" value="1"/>
</dbReference>
<dbReference type="AlphaFoldDB" id="A0A7I8D282"/>
<evidence type="ECO:0000313" key="2">
    <source>
        <dbReference type="EMBL" id="BCI60931.1"/>
    </source>
</evidence>
<keyword evidence="3" id="KW-1185">Reference proteome</keyword>
<dbReference type="Pfam" id="PF07876">
    <property type="entry name" value="Dabb"/>
    <property type="match status" value="1"/>
</dbReference>
<evidence type="ECO:0000259" key="1">
    <source>
        <dbReference type="PROSITE" id="PS51502"/>
    </source>
</evidence>
<name>A0A7I8D282_9FIRM</name>
<dbReference type="SMART" id="SM00886">
    <property type="entry name" value="Dabb"/>
    <property type="match status" value="1"/>
</dbReference>
<organism evidence="2 3">
    <name type="scientific">Solibaculum mannosilyticum</name>
    <dbReference type="NCBI Taxonomy" id="2780922"/>
    <lineage>
        <taxon>Bacteria</taxon>
        <taxon>Bacillati</taxon>
        <taxon>Bacillota</taxon>
        <taxon>Clostridia</taxon>
        <taxon>Eubacteriales</taxon>
        <taxon>Oscillospiraceae</taxon>
        <taxon>Solibaculum</taxon>
    </lineage>
</organism>
<dbReference type="InterPro" id="IPR013097">
    <property type="entry name" value="Dabb"/>
</dbReference>
<dbReference type="SUPFAM" id="SSF54909">
    <property type="entry name" value="Dimeric alpha+beta barrel"/>
    <property type="match status" value="1"/>
</dbReference>
<feature type="domain" description="Stress-response A/B barrel" evidence="1">
    <location>
        <begin position="2"/>
        <end position="96"/>
    </location>
</feature>
<proteinExistence type="predicted"/>
<dbReference type="PANTHER" id="PTHR37832">
    <property type="entry name" value="BLL2683 PROTEIN"/>
    <property type="match status" value="1"/>
</dbReference>
<dbReference type="EMBL" id="AP023321">
    <property type="protein sequence ID" value="BCI60931.1"/>
    <property type="molecule type" value="Genomic_DNA"/>
</dbReference>
<dbReference type="InterPro" id="IPR011008">
    <property type="entry name" value="Dimeric_a/b-barrel"/>
</dbReference>
<dbReference type="RefSeq" id="WP_147624481.1">
    <property type="nucleotide sequence ID" value="NZ_AP023321.1"/>
</dbReference>
<dbReference type="Proteomes" id="UP000593890">
    <property type="component" value="Chromosome"/>
</dbReference>
<protein>
    <submittedName>
        <fullName evidence="2">Stress responsive protein</fullName>
    </submittedName>
</protein>
<dbReference type="Gene3D" id="3.30.70.100">
    <property type="match status" value="1"/>
</dbReference>
<evidence type="ECO:0000313" key="3">
    <source>
        <dbReference type="Proteomes" id="UP000593890"/>
    </source>
</evidence>
<gene>
    <name evidence="2" type="ORF">C12CBH8_15700</name>
</gene>
<reference evidence="3" key="1">
    <citation type="submission" date="2020-07" db="EMBL/GenBank/DDBJ databases">
        <title>Complete genome sequencing of Clostridia bacterium strain 12CBH8.</title>
        <authorList>
            <person name="Sakamoto M."/>
            <person name="Murakami T."/>
            <person name="Mori H."/>
        </authorList>
    </citation>
    <scope>NUCLEOTIDE SEQUENCE [LARGE SCALE GENOMIC DNA]</scope>
    <source>
        <strain evidence="3">12CBH8</strain>
    </source>
</reference>
<dbReference type="PROSITE" id="PS51502">
    <property type="entry name" value="S_R_A_B_BARREL"/>
    <property type="match status" value="1"/>
</dbReference>
<accession>A0A7I8D282</accession>